<feature type="compositionally biased region" description="Low complexity" evidence="23">
    <location>
        <begin position="577"/>
        <end position="587"/>
    </location>
</feature>
<feature type="region of interest" description="Disordered" evidence="23">
    <location>
        <begin position="546"/>
        <end position="587"/>
    </location>
</feature>
<evidence type="ECO:0000313" key="26">
    <source>
        <dbReference type="EMBL" id="CAH2305802.1"/>
    </source>
</evidence>
<evidence type="ECO:0000256" key="14">
    <source>
        <dbReference type="ARBA" id="ARBA00023128"/>
    </source>
</evidence>
<dbReference type="SMART" id="SM00338">
    <property type="entry name" value="BRLZ"/>
    <property type="match status" value="1"/>
</dbReference>
<feature type="domain" description="BZIP" evidence="25">
    <location>
        <begin position="474"/>
        <end position="537"/>
    </location>
</feature>
<dbReference type="InterPro" id="IPR020537">
    <property type="entry name" value="ATP_synth_F0_csu_DDCD_BS"/>
</dbReference>
<dbReference type="Gene3D" id="1.20.5.170">
    <property type="match status" value="1"/>
</dbReference>
<dbReference type="GO" id="GO:0003700">
    <property type="term" value="F:DNA-binding transcription factor activity"/>
    <property type="evidence" value="ECO:0007669"/>
    <property type="project" value="InterPro"/>
</dbReference>
<keyword evidence="11" id="KW-0406">Ion transport</keyword>
<evidence type="ECO:0000259" key="25">
    <source>
        <dbReference type="PROSITE" id="PS50217"/>
    </source>
</evidence>
<keyword evidence="15" id="KW-0472">Membrane</keyword>
<dbReference type="Gene3D" id="3.30.160.60">
    <property type="entry name" value="Classic Zinc Finger"/>
    <property type="match status" value="1"/>
</dbReference>
<dbReference type="CDD" id="cd14687">
    <property type="entry name" value="bZIP_ATF2"/>
    <property type="match status" value="1"/>
</dbReference>
<evidence type="ECO:0000256" key="18">
    <source>
        <dbReference type="ARBA" id="ARBA00029852"/>
    </source>
</evidence>
<dbReference type="PROSITE" id="PS00605">
    <property type="entry name" value="ATPASE_C"/>
    <property type="match status" value="1"/>
</dbReference>
<dbReference type="GO" id="GO:0003677">
    <property type="term" value="F:DNA binding"/>
    <property type="evidence" value="ECO:0007669"/>
    <property type="project" value="UniProtKB-KW"/>
</dbReference>
<evidence type="ECO:0000256" key="15">
    <source>
        <dbReference type="ARBA" id="ARBA00023136"/>
    </source>
</evidence>
<organism evidence="26 27">
    <name type="scientific">Pelobates cultripes</name>
    <name type="common">Western spadefoot toad</name>
    <dbReference type="NCBI Taxonomy" id="61616"/>
    <lineage>
        <taxon>Eukaryota</taxon>
        <taxon>Metazoa</taxon>
        <taxon>Chordata</taxon>
        <taxon>Craniata</taxon>
        <taxon>Vertebrata</taxon>
        <taxon>Euteleostomi</taxon>
        <taxon>Amphibia</taxon>
        <taxon>Batrachia</taxon>
        <taxon>Anura</taxon>
        <taxon>Pelobatoidea</taxon>
        <taxon>Pelobatidae</taxon>
        <taxon>Pelobates</taxon>
    </lineage>
</organism>
<keyword evidence="21" id="KW-0863">Zinc-finger</keyword>
<dbReference type="InterPro" id="IPR046347">
    <property type="entry name" value="bZIP_sf"/>
</dbReference>
<comment type="subcellular location">
    <subcellularLocation>
        <location evidence="2">Mitochondrion membrane</location>
        <topology evidence="2">Multi-pass membrane protein</topology>
    </subcellularLocation>
    <subcellularLocation>
        <location evidence="1">Nucleus</location>
    </subcellularLocation>
</comment>
<dbReference type="FunFam" id="1.20.20.10:FF:000003">
    <property type="entry name" value="Atp synthase f complex subunit mitochondrial"/>
    <property type="match status" value="1"/>
</dbReference>
<sequence length="625" mass="66681">MYACAKFVSTPSLIRAGSRVLYRPISASVLSRPEVRTGEGNTTLSGSPNTCTQIVLRGFQTSAISRDIDTAAKFIGAGAATVGVAGSGAGIGTVFGSLIIGYARNPSLKQQLFSYAILGFALSEAMARYSPSGGEYKNLWNMSDDKPFVCTAPGCGQRFTNEDHLAVHKHKHEMTLKFGPARNDSVIVADQTPTPTRFLKNCEEVGLFNELASPFENDFKKASDDDIKKMPLDLSPLATPVIRNKIEEPAVVETTHQDSPLPHPESTTSDEKEVTLPTAQPTPTIVRPASLQVPNVLLTNSDSSVIIQPTIPSPTSSTVITQAPSSNRPIIPVPAPYPLLLHLPNGQTMPVAIPASITNSNIHIPASVPLVRPVTVVPTIPGIPGPSSPPPVQSEAKLRLKAALTQQHPPVTNGDTGKGQASATVRSQPEETHPQSLQQPATSTTETPASPTPPTPQPQSTGGRRRKAASDDPDEKRRKFLERNRAAASRCRQKRKVWVQSLEKKAEDLSSFNVQLQNEVTLLRNEVAQLKQLLLAHKDCPVTAMQKKSGYHNAEKDESSEDISLPSSPQTEAIQHSSISTSNGVSSTSVAEAIATSVLTQMADQSTEPAVAHVMAPPPAQSSGS</sequence>
<dbReference type="GO" id="GO:0008270">
    <property type="term" value="F:zinc ion binding"/>
    <property type="evidence" value="ECO:0007669"/>
    <property type="project" value="UniProtKB-KW"/>
</dbReference>
<keyword evidence="27" id="KW-1185">Reference proteome</keyword>
<dbReference type="SMART" id="SM00355">
    <property type="entry name" value="ZnF_C2H2"/>
    <property type="match status" value="1"/>
</dbReference>
<feature type="compositionally biased region" description="Pro residues" evidence="23">
    <location>
        <begin position="616"/>
        <end position="625"/>
    </location>
</feature>
<dbReference type="Pfam" id="PF00170">
    <property type="entry name" value="bZIP_1"/>
    <property type="match status" value="1"/>
</dbReference>
<keyword evidence="17" id="KW-0539">Nucleus</keyword>
<keyword evidence="9" id="KW-1133">Transmembrane helix</keyword>
<dbReference type="InterPro" id="IPR036236">
    <property type="entry name" value="Znf_C2H2_sf"/>
</dbReference>
<dbReference type="GO" id="GO:0045259">
    <property type="term" value="C:proton-transporting ATP synthase complex"/>
    <property type="evidence" value="ECO:0007669"/>
    <property type="project" value="UniProtKB-KW"/>
</dbReference>
<evidence type="ECO:0000256" key="3">
    <source>
        <dbReference type="ARBA" id="ARBA00006704"/>
    </source>
</evidence>
<keyword evidence="4" id="KW-0813">Transport</keyword>
<dbReference type="InterPro" id="IPR035921">
    <property type="entry name" value="F/V-ATP_Csub_sf"/>
</dbReference>
<evidence type="ECO:0000256" key="7">
    <source>
        <dbReference type="ARBA" id="ARBA00022692"/>
    </source>
</evidence>
<evidence type="ECO:0000256" key="9">
    <source>
        <dbReference type="ARBA" id="ARBA00022989"/>
    </source>
</evidence>
<feature type="coiled-coil region" evidence="22">
    <location>
        <begin position="499"/>
        <end position="533"/>
    </location>
</feature>
<reference evidence="26" key="1">
    <citation type="submission" date="2022-03" db="EMBL/GenBank/DDBJ databases">
        <authorList>
            <person name="Alioto T."/>
            <person name="Alioto T."/>
            <person name="Gomez Garrido J."/>
        </authorList>
    </citation>
    <scope>NUCLEOTIDE SEQUENCE</scope>
</reference>
<dbReference type="GO" id="GO:0033177">
    <property type="term" value="C:proton-transporting two-sector ATPase complex, proton-transporting domain"/>
    <property type="evidence" value="ECO:0007669"/>
    <property type="project" value="InterPro"/>
</dbReference>
<dbReference type="PROSITE" id="PS00036">
    <property type="entry name" value="BZIP_BASIC"/>
    <property type="match status" value="1"/>
</dbReference>
<dbReference type="SUPFAM" id="SSF81333">
    <property type="entry name" value="F1F0 ATP synthase subunit C"/>
    <property type="match status" value="1"/>
</dbReference>
<dbReference type="SUPFAM" id="SSF57667">
    <property type="entry name" value="beta-beta-alpha zinc fingers"/>
    <property type="match status" value="1"/>
</dbReference>
<dbReference type="Gene3D" id="1.20.20.10">
    <property type="entry name" value="F1F0 ATP synthase subunit C"/>
    <property type="match status" value="1"/>
</dbReference>
<feature type="region of interest" description="Disordered" evidence="23">
    <location>
        <begin position="407"/>
        <end position="494"/>
    </location>
</feature>
<dbReference type="FunFam" id="1.20.5.170:FF:000010">
    <property type="entry name" value="Cyclic AMP-dependent transcription factor ATF-2"/>
    <property type="match status" value="1"/>
</dbReference>
<dbReference type="InterPro" id="IPR013087">
    <property type="entry name" value="Znf_C2H2_type"/>
</dbReference>
<dbReference type="InterPro" id="IPR051027">
    <property type="entry name" value="bZIP_transcription_factors"/>
</dbReference>
<dbReference type="SUPFAM" id="SSF57959">
    <property type="entry name" value="Leucine zipper domain"/>
    <property type="match status" value="1"/>
</dbReference>
<comment type="similarity">
    <text evidence="3">Belongs to the ATPase C chain family.</text>
</comment>
<dbReference type="CDD" id="cd18182">
    <property type="entry name" value="ATP-synt_Fo_c_ATP5G3"/>
    <property type="match status" value="1"/>
</dbReference>
<dbReference type="GO" id="GO:0031966">
    <property type="term" value="C:mitochondrial membrane"/>
    <property type="evidence" value="ECO:0007669"/>
    <property type="project" value="UniProtKB-SubCell"/>
</dbReference>
<feature type="compositionally biased region" description="Polar residues" evidence="23">
    <location>
        <begin position="565"/>
        <end position="576"/>
    </location>
</feature>
<dbReference type="InterPro" id="IPR038662">
    <property type="entry name" value="ATP_synth_F0_csu_sf"/>
</dbReference>
<dbReference type="PANTHER" id="PTHR19304">
    <property type="entry name" value="CYCLIC-AMP RESPONSE ELEMENT BINDING PROTEIN"/>
    <property type="match status" value="1"/>
</dbReference>
<protein>
    <recommendedName>
        <fullName evidence="19">ATP synthase lipid-binding protein</fullName>
    </recommendedName>
    <alternativeName>
        <fullName evidence="20">ATPase protein 9</fullName>
    </alternativeName>
    <alternativeName>
        <fullName evidence="18">ATPase subunit c</fullName>
    </alternativeName>
</protein>
<keyword evidence="16" id="KW-0804">Transcription</keyword>
<dbReference type="GO" id="GO:0008289">
    <property type="term" value="F:lipid binding"/>
    <property type="evidence" value="ECO:0007669"/>
    <property type="project" value="UniProtKB-KW"/>
</dbReference>
<keyword evidence="14" id="KW-0496">Mitochondrion</keyword>
<dbReference type="Proteomes" id="UP001295444">
    <property type="component" value="Chromosome 07"/>
</dbReference>
<keyword evidence="8" id="KW-0375">Hydrogen ion transport</keyword>
<feature type="region of interest" description="Disordered" evidence="23">
    <location>
        <begin position="253"/>
        <end position="274"/>
    </location>
</feature>
<dbReference type="PRINTS" id="PR00124">
    <property type="entry name" value="ATPASEC"/>
</dbReference>
<dbReference type="GO" id="GO:0005634">
    <property type="term" value="C:nucleus"/>
    <property type="evidence" value="ECO:0007669"/>
    <property type="project" value="UniProtKB-SubCell"/>
</dbReference>
<evidence type="ECO:0000256" key="4">
    <source>
        <dbReference type="ARBA" id="ARBA00022448"/>
    </source>
</evidence>
<evidence type="ECO:0000256" key="11">
    <source>
        <dbReference type="ARBA" id="ARBA00023065"/>
    </source>
</evidence>
<keyword evidence="5" id="KW-0488">Methylation</keyword>
<dbReference type="GO" id="GO:0015078">
    <property type="term" value="F:proton transmembrane transporter activity"/>
    <property type="evidence" value="ECO:0007669"/>
    <property type="project" value="InterPro"/>
</dbReference>
<evidence type="ECO:0000256" key="12">
    <source>
        <dbReference type="ARBA" id="ARBA00023121"/>
    </source>
</evidence>
<evidence type="ECO:0000256" key="17">
    <source>
        <dbReference type="ARBA" id="ARBA00023242"/>
    </source>
</evidence>
<evidence type="ECO:0000256" key="22">
    <source>
        <dbReference type="SAM" id="Coils"/>
    </source>
</evidence>
<evidence type="ECO:0000256" key="2">
    <source>
        <dbReference type="ARBA" id="ARBA00004225"/>
    </source>
</evidence>
<keyword evidence="13" id="KW-0238">DNA-binding</keyword>
<dbReference type="Pfam" id="PF00137">
    <property type="entry name" value="ATP-synt_C"/>
    <property type="match status" value="1"/>
</dbReference>
<dbReference type="InterPro" id="IPR000454">
    <property type="entry name" value="ATP_synth_F0_csu"/>
</dbReference>
<dbReference type="InterPro" id="IPR002379">
    <property type="entry name" value="ATPase_proteolipid_c-like_dom"/>
</dbReference>
<gene>
    <name evidence="26" type="ORF">PECUL_23A040756</name>
</gene>
<feature type="compositionally biased region" description="Basic and acidic residues" evidence="23">
    <location>
        <begin position="468"/>
        <end position="485"/>
    </location>
</feature>
<dbReference type="EMBL" id="OW240918">
    <property type="protein sequence ID" value="CAH2305802.1"/>
    <property type="molecule type" value="Genomic_DNA"/>
</dbReference>
<evidence type="ECO:0000256" key="16">
    <source>
        <dbReference type="ARBA" id="ARBA00023163"/>
    </source>
</evidence>
<keyword evidence="7" id="KW-0812">Transmembrane</keyword>
<dbReference type="PROSITE" id="PS50217">
    <property type="entry name" value="BZIP"/>
    <property type="match status" value="1"/>
</dbReference>
<evidence type="ECO:0000256" key="19">
    <source>
        <dbReference type="ARBA" id="ARBA00032304"/>
    </source>
</evidence>
<keyword evidence="21" id="KW-0479">Metal-binding</keyword>
<evidence type="ECO:0000256" key="5">
    <source>
        <dbReference type="ARBA" id="ARBA00022481"/>
    </source>
</evidence>
<dbReference type="CDD" id="cd12192">
    <property type="entry name" value="GCN4_cent"/>
    <property type="match status" value="1"/>
</dbReference>
<dbReference type="GO" id="GO:0015986">
    <property type="term" value="P:proton motive force-driven ATP synthesis"/>
    <property type="evidence" value="ECO:0007669"/>
    <property type="project" value="InterPro"/>
</dbReference>
<feature type="region of interest" description="Disordered" evidence="23">
    <location>
        <begin position="601"/>
        <end position="625"/>
    </location>
</feature>
<name>A0AAD1SNC6_PELCU</name>
<evidence type="ECO:0000256" key="10">
    <source>
        <dbReference type="ARBA" id="ARBA00023015"/>
    </source>
</evidence>
<dbReference type="PROSITE" id="PS00028">
    <property type="entry name" value="ZINC_FINGER_C2H2_1"/>
    <property type="match status" value="1"/>
</dbReference>
<evidence type="ECO:0000259" key="24">
    <source>
        <dbReference type="PROSITE" id="PS50157"/>
    </source>
</evidence>
<evidence type="ECO:0000256" key="6">
    <source>
        <dbReference type="ARBA" id="ARBA00022547"/>
    </source>
</evidence>
<dbReference type="InterPro" id="IPR004827">
    <property type="entry name" value="bZIP"/>
</dbReference>
<evidence type="ECO:0000256" key="21">
    <source>
        <dbReference type="PROSITE-ProRule" id="PRU00042"/>
    </source>
</evidence>
<evidence type="ECO:0000313" key="27">
    <source>
        <dbReference type="Proteomes" id="UP001295444"/>
    </source>
</evidence>
<keyword evidence="10" id="KW-0805">Transcription regulation</keyword>
<evidence type="ECO:0000256" key="23">
    <source>
        <dbReference type="SAM" id="MobiDB-lite"/>
    </source>
</evidence>
<keyword evidence="6" id="KW-0138">CF(0)</keyword>
<keyword evidence="22" id="KW-0175">Coiled coil</keyword>
<dbReference type="AlphaFoldDB" id="A0AAD1SNC6"/>
<evidence type="ECO:0000256" key="8">
    <source>
        <dbReference type="ARBA" id="ARBA00022781"/>
    </source>
</evidence>
<proteinExistence type="inferred from homology"/>
<keyword evidence="12" id="KW-0446">Lipid-binding</keyword>
<evidence type="ECO:0000256" key="13">
    <source>
        <dbReference type="ARBA" id="ARBA00023125"/>
    </source>
</evidence>
<keyword evidence="21" id="KW-0862">Zinc</keyword>
<evidence type="ECO:0000256" key="20">
    <source>
        <dbReference type="ARBA" id="ARBA00033111"/>
    </source>
</evidence>
<dbReference type="PROSITE" id="PS50157">
    <property type="entry name" value="ZINC_FINGER_C2H2_2"/>
    <property type="match status" value="1"/>
</dbReference>
<feature type="domain" description="C2H2-type" evidence="24">
    <location>
        <begin position="148"/>
        <end position="172"/>
    </location>
</feature>
<feature type="compositionally biased region" description="Low complexity" evidence="23">
    <location>
        <begin position="438"/>
        <end position="449"/>
    </location>
</feature>
<accession>A0AAD1SNC6</accession>
<evidence type="ECO:0000256" key="1">
    <source>
        <dbReference type="ARBA" id="ARBA00004123"/>
    </source>
</evidence>
<feature type="compositionally biased region" description="Polar residues" evidence="23">
    <location>
        <begin position="407"/>
        <end position="427"/>
    </location>
</feature>